<comment type="caution">
    <text evidence="6">The sequence shown here is derived from an EMBL/GenBank/DDBJ whole genome shotgun (WGS) entry which is preliminary data.</text>
</comment>
<keyword evidence="2 5" id="KW-0812">Transmembrane</keyword>
<comment type="similarity">
    <text evidence="5">Belongs to the PRA1 family.</text>
</comment>
<evidence type="ECO:0000313" key="6">
    <source>
        <dbReference type="EMBL" id="CDO56351.1"/>
    </source>
</evidence>
<dbReference type="EMBL" id="QQZK01000030">
    <property type="protein sequence ID" value="KAF5102362.1"/>
    <property type="molecule type" value="Genomic_DNA"/>
</dbReference>
<dbReference type="Pfam" id="PF03208">
    <property type="entry name" value="PRA1"/>
    <property type="match status" value="1"/>
</dbReference>
<evidence type="ECO:0000256" key="5">
    <source>
        <dbReference type="RuleBase" id="RU363107"/>
    </source>
</evidence>
<dbReference type="PANTHER" id="PTHR19317">
    <property type="entry name" value="PRENYLATED RAB ACCEPTOR 1-RELATED"/>
    <property type="match status" value="1"/>
</dbReference>
<evidence type="ECO:0000256" key="1">
    <source>
        <dbReference type="ARBA" id="ARBA00004141"/>
    </source>
</evidence>
<evidence type="ECO:0000256" key="2">
    <source>
        <dbReference type="ARBA" id="ARBA00022692"/>
    </source>
</evidence>
<dbReference type="InterPro" id="IPR004895">
    <property type="entry name" value="Prenylated_rab_accept_PRA1"/>
</dbReference>
<protein>
    <recommendedName>
        <fullName evidence="5">PRA1 family protein</fullName>
    </recommendedName>
</protein>
<name>A0A0J9XGE1_GEOCN</name>
<sequence length="180" mass="19706">MNNITSTLSYLPLASFADRFSLENIRNETGSLRSRFANIKPPQDFFDVRRVSKPRGFGEIQSRVNFNLSYFSTNYAIIFALLSIYSLITNLLLLFVIALVVFGILGIGMLKGADLRLGPVVTLTSSQLYTGLFVSAAVLGIFASPISTILWLIGASAITILGHASFMDKPIESAFAEEQV</sequence>
<reference evidence="7" key="3">
    <citation type="submission" date="2020-01" db="EMBL/GenBank/DDBJ databases">
        <authorList>
            <person name="Perkins V."/>
            <person name="Lessard M.-H."/>
            <person name="Dugat-Bony E."/>
            <person name="Frenette M."/>
            <person name="Labrie S."/>
        </authorList>
    </citation>
    <scope>NUCLEOTIDE SEQUENCE</scope>
    <source>
        <strain evidence="7">LMA-70</strain>
    </source>
</reference>
<dbReference type="Proteomes" id="UP000242525">
    <property type="component" value="Unassembled WGS sequence"/>
</dbReference>
<evidence type="ECO:0000256" key="3">
    <source>
        <dbReference type="ARBA" id="ARBA00022989"/>
    </source>
</evidence>
<organism evidence="6 8">
    <name type="scientific">Geotrichum candidum</name>
    <name type="common">Oospora lactis</name>
    <name type="synonym">Dipodascus geotrichum</name>
    <dbReference type="NCBI Taxonomy" id="1173061"/>
    <lineage>
        <taxon>Eukaryota</taxon>
        <taxon>Fungi</taxon>
        <taxon>Dikarya</taxon>
        <taxon>Ascomycota</taxon>
        <taxon>Saccharomycotina</taxon>
        <taxon>Dipodascomycetes</taxon>
        <taxon>Dipodascales</taxon>
        <taxon>Dipodascaceae</taxon>
        <taxon>Geotrichum</taxon>
    </lineage>
</organism>
<proteinExistence type="inferred from homology"/>
<comment type="subcellular location">
    <subcellularLocation>
        <location evidence="1 5">Membrane</location>
        <topology evidence="1 5">Multi-pass membrane protein</topology>
    </subcellularLocation>
</comment>
<reference evidence="7" key="2">
    <citation type="journal article" date="2020" name="Front. Microbiol.">
        <title>Phenotypic and Genetic Characterization of the Cheese Ripening Yeast Geotrichum candidum.</title>
        <authorList>
            <person name="Perkins V."/>
            <person name="Vignola S."/>
            <person name="Lessard M.H."/>
            <person name="Plante P.L."/>
            <person name="Corbeil J."/>
            <person name="Dugat-Bony E."/>
            <person name="Frenette M."/>
            <person name="Labrie S."/>
        </authorList>
    </citation>
    <scope>NUCLEOTIDE SEQUENCE</scope>
    <source>
        <strain evidence="7">LMA-70</strain>
    </source>
</reference>
<dbReference type="OrthoDB" id="63113at2759"/>
<dbReference type="EMBL" id="CCBN010000014">
    <property type="protein sequence ID" value="CDO56351.1"/>
    <property type="molecule type" value="Genomic_DNA"/>
</dbReference>
<keyword evidence="8" id="KW-1185">Reference proteome</keyword>
<dbReference type="GO" id="GO:0005794">
    <property type="term" value="C:Golgi apparatus"/>
    <property type="evidence" value="ECO:0007669"/>
    <property type="project" value="TreeGrafter"/>
</dbReference>
<reference evidence="6 8" key="1">
    <citation type="submission" date="2014-03" db="EMBL/GenBank/DDBJ databases">
        <authorList>
            <person name="Casaregola S."/>
        </authorList>
    </citation>
    <scope>NUCLEOTIDE SEQUENCE [LARGE SCALE GENOMIC DNA]</scope>
    <source>
        <strain evidence="6 8">CLIB 918</strain>
    </source>
</reference>
<feature type="transmembrane region" description="Helical" evidence="5">
    <location>
        <begin position="75"/>
        <end position="108"/>
    </location>
</feature>
<dbReference type="Proteomes" id="UP000750522">
    <property type="component" value="Unassembled WGS sequence"/>
</dbReference>
<evidence type="ECO:0000256" key="4">
    <source>
        <dbReference type="ARBA" id="ARBA00023136"/>
    </source>
</evidence>
<evidence type="ECO:0000313" key="8">
    <source>
        <dbReference type="Proteomes" id="UP000242525"/>
    </source>
</evidence>
<dbReference type="PANTHER" id="PTHR19317:SF0">
    <property type="entry name" value="PRENYLATED RAB ACCEPTOR PROTEIN 1"/>
    <property type="match status" value="1"/>
</dbReference>
<evidence type="ECO:0000313" key="7">
    <source>
        <dbReference type="EMBL" id="KAF5102362.1"/>
    </source>
</evidence>
<dbReference type="GO" id="GO:0016020">
    <property type="term" value="C:membrane"/>
    <property type="evidence" value="ECO:0007669"/>
    <property type="project" value="UniProtKB-SubCell"/>
</dbReference>
<dbReference type="AlphaFoldDB" id="A0A0J9XGE1"/>
<accession>A0A0J9XGE1</accession>
<dbReference type="STRING" id="1173061.A0A0J9XGE1"/>
<gene>
    <name evidence="6" type="ORF">BN980_GECA14s03255g</name>
    <name evidence="7" type="ORF">DV451_001857</name>
</gene>
<feature type="transmembrane region" description="Helical" evidence="5">
    <location>
        <begin position="120"/>
        <end position="143"/>
    </location>
</feature>
<keyword evidence="3 5" id="KW-1133">Transmembrane helix</keyword>
<keyword evidence="4 5" id="KW-0472">Membrane</keyword>